<feature type="domain" description="EF-hand" evidence="1">
    <location>
        <begin position="52"/>
        <end position="87"/>
    </location>
</feature>
<sequence>MPLSETAMSVVEVAYYSMDVQDKGKVSLEEVLHTFNAVEHPRVKEGEMAPSQATARVKELFSACAADHDGYITFHEFAVFHEKLAEEANFEKVPDTEEFIKKTIMAMWRLGDILLPTGIRPAFPTNQKPTGLYASTLMTFLWVDKDEKGYVLKGMKDCVRPIFSRGDLPEEVQGMFAYPNELVGMEVQFVPTQVALQNFHDFVWEYEEGKYCGVEGIISARVDPRVLPDGVRQFIMPHAEAVGKQCEYIKTQKVVNPMYKKSSENYGYGVQEELKKMHIWKVKSLQGKQYGLQYYGLVGKYFANMKKNNSSTAATGMNLK</sequence>
<dbReference type="Proteomes" id="UP000515908">
    <property type="component" value="Chromosome 03"/>
</dbReference>
<accession>A0A7G2C4X0</accession>
<dbReference type="GO" id="GO:0005509">
    <property type="term" value="F:calcium ion binding"/>
    <property type="evidence" value="ECO:0007669"/>
    <property type="project" value="InterPro"/>
</dbReference>
<dbReference type="Gene3D" id="1.10.238.10">
    <property type="entry name" value="EF-hand"/>
    <property type="match status" value="1"/>
</dbReference>
<proteinExistence type="predicted"/>
<dbReference type="InterPro" id="IPR002048">
    <property type="entry name" value="EF_hand_dom"/>
</dbReference>
<dbReference type="InterPro" id="IPR011992">
    <property type="entry name" value="EF-hand-dom_pair"/>
</dbReference>
<dbReference type="SUPFAM" id="SSF47473">
    <property type="entry name" value="EF-hand"/>
    <property type="match status" value="1"/>
</dbReference>
<protein>
    <recommendedName>
        <fullName evidence="1">EF-hand domain-containing protein</fullName>
    </recommendedName>
</protein>
<dbReference type="PROSITE" id="PS50222">
    <property type="entry name" value="EF_HAND_2"/>
    <property type="match status" value="1"/>
</dbReference>
<dbReference type="VEuPathDB" id="TriTrypDB:ADEAN_000199500"/>
<evidence type="ECO:0000259" key="1">
    <source>
        <dbReference type="PROSITE" id="PS50222"/>
    </source>
</evidence>
<organism evidence="2 3">
    <name type="scientific">Angomonas deanei</name>
    <dbReference type="NCBI Taxonomy" id="59799"/>
    <lineage>
        <taxon>Eukaryota</taxon>
        <taxon>Discoba</taxon>
        <taxon>Euglenozoa</taxon>
        <taxon>Kinetoplastea</taxon>
        <taxon>Metakinetoplastina</taxon>
        <taxon>Trypanosomatida</taxon>
        <taxon>Trypanosomatidae</taxon>
        <taxon>Strigomonadinae</taxon>
        <taxon>Angomonas</taxon>
    </lineage>
</organism>
<gene>
    <name evidence="2" type="ORF">ADEAN_000199500</name>
</gene>
<evidence type="ECO:0000313" key="2">
    <source>
        <dbReference type="EMBL" id="CAD2214545.1"/>
    </source>
</evidence>
<dbReference type="AlphaFoldDB" id="A0A7G2C4X0"/>
<reference evidence="2 3" key="1">
    <citation type="submission" date="2020-08" db="EMBL/GenBank/DDBJ databases">
        <authorList>
            <person name="Newling K."/>
            <person name="Davey J."/>
            <person name="Forrester S."/>
        </authorList>
    </citation>
    <scope>NUCLEOTIDE SEQUENCE [LARGE SCALE GENOMIC DNA]</scope>
    <source>
        <strain evidence="3">Crithidia deanei Carvalho (ATCC PRA-265)</strain>
    </source>
</reference>
<name>A0A7G2C4X0_9TRYP</name>
<evidence type="ECO:0000313" key="3">
    <source>
        <dbReference type="Proteomes" id="UP000515908"/>
    </source>
</evidence>
<keyword evidence="3" id="KW-1185">Reference proteome</keyword>
<dbReference type="EMBL" id="LR877147">
    <property type="protein sequence ID" value="CAD2214545.1"/>
    <property type="molecule type" value="Genomic_DNA"/>
</dbReference>